<keyword evidence="8" id="KW-0496">Mitochondrion</keyword>
<dbReference type="Proteomes" id="UP000290189">
    <property type="component" value="Unassembled WGS sequence"/>
</dbReference>
<keyword evidence="9" id="KW-1185">Reference proteome</keyword>
<accession>A0A0G4IHC1</accession>
<dbReference type="OMA" id="GMWMYST"/>
<dbReference type="InterPro" id="IPR014472">
    <property type="entry name" value="CHOPT"/>
</dbReference>
<proteinExistence type="inferred from homology"/>
<evidence type="ECO:0000256" key="1">
    <source>
        <dbReference type="ARBA" id="ARBA00004370"/>
    </source>
</evidence>
<evidence type="ECO:0000313" key="10">
    <source>
        <dbReference type="Proteomes" id="UP000290189"/>
    </source>
</evidence>
<organism evidence="7 9">
    <name type="scientific">Plasmodiophora brassicae</name>
    <name type="common">Clubroot disease agent</name>
    <dbReference type="NCBI Taxonomy" id="37360"/>
    <lineage>
        <taxon>Eukaryota</taxon>
        <taxon>Sar</taxon>
        <taxon>Rhizaria</taxon>
        <taxon>Endomyxa</taxon>
        <taxon>Phytomyxea</taxon>
        <taxon>Plasmodiophorida</taxon>
        <taxon>Plasmodiophoridae</taxon>
        <taxon>Plasmodiophora</taxon>
    </lineage>
</organism>
<name>A0A0G4IHC1_PLABS</name>
<protein>
    <recommendedName>
        <fullName evidence="11">CDP-alcohol phosphatidyltransferase</fullName>
    </recommendedName>
</protein>
<evidence type="ECO:0008006" key="11">
    <source>
        <dbReference type="Google" id="ProtNLM"/>
    </source>
</evidence>
<dbReference type="Pfam" id="PF01066">
    <property type="entry name" value="CDP-OH_P_transf"/>
    <property type="match status" value="1"/>
</dbReference>
<dbReference type="Proteomes" id="UP000039324">
    <property type="component" value="Unassembled WGS sequence"/>
</dbReference>
<evidence type="ECO:0000256" key="4">
    <source>
        <dbReference type="ARBA" id="ARBA00023136"/>
    </source>
</evidence>
<evidence type="ECO:0000256" key="2">
    <source>
        <dbReference type="ARBA" id="ARBA00010441"/>
    </source>
</evidence>
<geneLocation type="mitochondrion" evidence="8"/>
<dbReference type="PANTHER" id="PTHR10414">
    <property type="entry name" value="ETHANOLAMINEPHOSPHOTRANSFERASE"/>
    <property type="match status" value="1"/>
</dbReference>
<sequence>MGVYVNARTARCLRSYKYSGEDRSYLFKLVLNPTAAALVEFVPRCVAPNLITVTGLALIAAAATLTTVLSPDLTATLPASAHFICAVSILMYQTLDNMDGKQARRTGNSTAYGLLMDHGVDAMAVTVVSIMMGSILQLGGTWRLFAIWAIAMTPFTMATWEEYYTGSLVLAELNGPSDGQFILAVCCLLPAVFGAGFWSEVVTLPFVNVRTQRNVLVVLLGITAMIPTVILNVANVLRSSKTRETTSARLSTLFPFIVLLTNASIWMLMSPARIVELHPRMFLLANGFTFGNLACKLMFAHIGGFPYATWRAALVPVSIAALNAAVGAPVDESLVAVLCLTTAFLAWLHFVVIATKEITDALGIRVFFVK</sequence>
<keyword evidence="3 5" id="KW-0808">Transferase</keyword>
<dbReference type="GO" id="GO:0016020">
    <property type="term" value="C:membrane"/>
    <property type="evidence" value="ECO:0007669"/>
    <property type="project" value="UniProtKB-SubCell"/>
</dbReference>
<evidence type="ECO:0000256" key="6">
    <source>
        <dbReference type="SAM" id="Phobius"/>
    </source>
</evidence>
<dbReference type="InterPro" id="IPR048254">
    <property type="entry name" value="CDP_ALCOHOL_P_TRANSF_CS"/>
</dbReference>
<feature type="transmembrane region" description="Helical" evidence="6">
    <location>
        <begin position="334"/>
        <end position="355"/>
    </location>
</feature>
<reference evidence="8 10" key="2">
    <citation type="submission" date="2018-03" db="EMBL/GenBank/DDBJ databases">
        <authorList>
            <person name="Fogelqvist J."/>
        </authorList>
    </citation>
    <scope>NUCLEOTIDE SEQUENCE [LARGE SCALE GENOMIC DNA]</scope>
</reference>
<dbReference type="Gene3D" id="1.20.120.1760">
    <property type="match status" value="1"/>
</dbReference>
<evidence type="ECO:0000256" key="3">
    <source>
        <dbReference type="ARBA" id="ARBA00022679"/>
    </source>
</evidence>
<dbReference type="OrthoDB" id="196717at2759"/>
<evidence type="ECO:0000256" key="5">
    <source>
        <dbReference type="RuleBase" id="RU003750"/>
    </source>
</evidence>
<dbReference type="InterPro" id="IPR043130">
    <property type="entry name" value="CDP-OH_PTrfase_TM_dom"/>
</dbReference>
<evidence type="ECO:0000313" key="9">
    <source>
        <dbReference type="Proteomes" id="UP000039324"/>
    </source>
</evidence>
<dbReference type="GO" id="GO:0016780">
    <property type="term" value="F:phosphotransferase activity, for other substituted phosphate groups"/>
    <property type="evidence" value="ECO:0007669"/>
    <property type="project" value="InterPro"/>
</dbReference>
<feature type="transmembrane region" description="Helical" evidence="6">
    <location>
        <begin position="142"/>
        <end position="160"/>
    </location>
</feature>
<comment type="subcellular location">
    <subcellularLocation>
        <location evidence="1">Membrane</location>
    </subcellularLocation>
</comment>
<feature type="transmembrane region" description="Helical" evidence="6">
    <location>
        <begin position="50"/>
        <end position="69"/>
    </location>
</feature>
<dbReference type="PROSITE" id="PS00379">
    <property type="entry name" value="CDP_ALCOHOL_P_TRANSF"/>
    <property type="match status" value="1"/>
</dbReference>
<feature type="transmembrane region" description="Helical" evidence="6">
    <location>
        <begin position="218"/>
        <end position="238"/>
    </location>
</feature>
<dbReference type="PIRSF" id="PIRSF015665">
    <property type="entry name" value="CHOPT"/>
    <property type="match status" value="1"/>
</dbReference>
<keyword evidence="4 6" id="KW-0472">Membrane</keyword>
<feature type="transmembrane region" description="Helical" evidence="6">
    <location>
        <begin position="75"/>
        <end position="95"/>
    </location>
</feature>
<feature type="transmembrane region" description="Helical" evidence="6">
    <location>
        <begin position="250"/>
        <end position="269"/>
    </location>
</feature>
<dbReference type="InterPro" id="IPR000462">
    <property type="entry name" value="CDP-OH_P_trans"/>
</dbReference>
<gene>
    <name evidence="7" type="ORF">PBRA_000368</name>
    <name evidence="8" type="ORF">PLBR_LOCUS4142</name>
</gene>
<feature type="transmembrane region" description="Helical" evidence="6">
    <location>
        <begin position="181"/>
        <end position="198"/>
    </location>
</feature>
<dbReference type="PANTHER" id="PTHR10414:SF37">
    <property type="entry name" value="BB IN A BOXCAR, ISOFORM C"/>
    <property type="match status" value="1"/>
</dbReference>
<evidence type="ECO:0000313" key="8">
    <source>
        <dbReference type="EMBL" id="SPQ96927.1"/>
    </source>
</evidence>
<dbReference type="EMBL" id="OVEO01000006">
    <property type="protein sequence ID" value="SPQ96927.1"/>
    <property type="molecule type" value="Genomic_DNA"/>
</dbReference>
<dbReference type="EMBL" id="CDSF01000001">
    <property type="protein sequence ID" value="CEO94583.1"/>
    <property type="molecule type" value="Genomic_DNA"/>
</dbReference>
<comment type="similarity">
    <text evidence="2 5">Belongs to the CDP-alcohol phosphatidyltransferase class-I family.</text>
</comment>
<keyword evidence="6" id="KW-1133">Transmembrane helix</keyword>
<feature type="transmembrane region" description="Helical" evidence="6">
    <location>
        <begin position="281"/>
        <end position="299"/>
    </location>
</feature>
<dbReference type="GO" id="GO:0008654">
    <property type="term" value="P:phospholipid biosynthetic process"/>
    <property type="evidence" value="ECO:0007669"/>
    <property type="project" value="InterPro"/>
</dbReference>
<keyword evidence="6" id="KW-0812">Transmembrane</keyword>
<dbReference type="AlphaFoldDB" id="A0A0G4IHC1"/>
<dbReference type="STRING" id="37360.A0A0G4IHC1"/>
<reference evidence="7 9" key="1">
    <citation type="submission" date="2015-02" db="EMBL/GenBank/DDBJ databases">
        <authorList>
            <person name="Chooi Y.-H."/>
        </authorList>
    </citation>
    <scope>NUCLEOTIDE SEQUENCE [LARGE SCALE GENOMIC DNA]</scope>
    <source>
        <strain evidence="7">E3</strain>
    </source>
</reference>
<evidence type="ECO:0000313" key="7">
    <source>
        <dbReference type="EMBL" id="CEO94583.1"/>
    </source>
</evidence>